<sequence>MKLDITYPLVYSLIKLVLLLPVATATVERAFSAMKIIKTRLRNRMNDEWLNDNLLTYIERETFKVVDNEAIIKRFQAMKTRRVQI</sequence>
<name>A0AAP0G3G3_9ASPA</name>
<dbReference type="GO" id="GO:0046983">
    <property type="term" value="F:protein dimerization activity"/>
    <property type="evidence" value="ECO:0007669"/>
    <property type="project" value="InterPro"/>
</dbReference>
<dbReference type="InterPro" id="IPR055298">
    <property type="entry name" value="AtLOH3-like"/>
</dbReference>
<dbReference type="SUPFAM" id="SSF53098">
    <property type="entry name" value="Ribonuclease H-like"/>
    <property type="match status" value="1"/>
</dbReference>
<dbReference type="InterPro" id="IPR008906">
    <property type="entry name" value="HATC_C_dom"/>
</dbReference>
<evidence type="ECO:0000313" key="3">
    <source>
        <dbReference type="Proteomes" id="UP001418222"/>
    </source>
</evidence>
<feature type="domain" description="HAT C-terminal dimerisation" evidence="1">
    <location>
        <begin position="6"/>
        <end position="61"/>
    </location>
</feature>
<accession>A0AAP0G3G3</accession>
<comment type="caution">
    <text evidence="2">The sequence shown here is derived from an EMBL/GenBank/DDBJ whole genome shotgun (WGS) entry which is preliminary data.</text>
</comment>
<dbReference type="PANTHER" id="PTHR11697">
    <property type="entry name" value="GENERAL TRANSCRIPTION FACTOR 2-RELATED ZINC FINGER PROTEIN"/>
    <property type="match status" value="1"/>
</dbReference>
<reference evidence="2 3" key="1">
    <citation type="journal article" date="2022" name="Nat. Plants">
        <title>Genomes of leafy and leafless Platanthera orchids illuminate the evolution of mycoheterotrophy.</title>
        <authorList>
            <person name="Li M.H."/>
            <person name="Liu K.W."/>
            <person name="Li Z."/>
            <person name="Lu H.C."/>
            <person name="Ye Q.L."/>
            <person name="Zhang D."/>
            <person name="Wang J.Y."/>
            <person name="Li Y.F."/>
            <person name="Zhong Z.M."/>
            <person name="Liu X."/>
            <person name="Yu X."/>
            <person name="Liu D.K."/>
            <person name="Tu X.D."/>
            <person name="Liu B."/>
            <person name="Hao Y."/>
            <person name="Liao X.Y."/>
            <person name="Jiang Y.T."/>
            <person name="Sun W.H."/>
            <person name="Chen J."/>
            <person name="Chen Y.Q."/>
            <person name="Ai Y."/>
            <person name="Zhai J.W."/>
            <person name="Wu S.S."/>
            <person name="Zhou Z."/>
            <person name="Hsiao Y.Y."/>
            <person name="Wu W.L."/>
            <person name="Chen Y.Y."/>
            <person name="Lin Y.F."/>
            <person name="Hsu J.L."/>
            <person name="Li C.Y."/>
            <person name="Wang Z.W."/>
            <person name="Zhao X."/>
            <person name="Zhong W.Y."/>
            <person name="Ma X.K."/>
            <person name="Ma L."/>
            <person name="Huang J."/>
            <person name="Chen G.Z."/>
            <person name="Huang M.Z."/>
            <person name="Huang L."/>
            <person name="Peng D.H."/>
            <person name="Luo Y.B."/>
            <person name="Zou S.Q."/>
            <person name="Chen S.P."/>
            <person name="Lan S."/>
            <person name="Tsai W.C."/>
            <person name="Van de Peer Y."/>
            <person name="Liu Z.J."/>
        </authorList>
    </citation>
    <scope>NUCLEOTIDE SEQUENCE [LARGE SCALE GENOMIC DNA]</scope>
    <source>
        <strain evidence="2">Lor287</strain>
    </source>
</reference>
<evidence type="ECO:0000259" key="1">
    <source>
        <dbReference type="Pfam" id="PF05699"/>
    </source>
</evidence>
<dbReference type="EMBL" id="JBBWWQ010000011">
    <property type="protein sequence ID" value="KAK8935670.1"/>
    <property type="molecule type" value="Genomic_DNA"/>
</dbReference>
<gene>
    <name evidence="2" type="ORF">KSP39_PZI013528</name>
</gene>
<keyword evidence="3" id="KW-1185">Reference proteome</keyword>
<protein>
    <recommendedName>
        <fullName evidence="1">HAT C-terminal dimerisation domain-containing protein</fullName>
    </recommendedName>
</protein>
<evidence type="ECO:0000313" key="2">
    <source>
        <dbReference type="EMBL" id="KAK8935670.1"/>
    </source>
</evidence>
<organism evidence="2 3">
    <name type="scientific">Platanthera zijinensis</name>
    <dbReference type="NCBI Taxonomy" id="2320716"/>
    <lineage>
        <taxon>Eukaryota</taxon>
        <taxon>Viridiplantae</taxon>
        <taxon>Streptophyta</taxon>
        <taxon>Embryophyta</taxon>
        <taxon>Tracheophyta</taxon>
        <taxon>Spermatophyta</taxon>
        <taxon>Magnoliopsida</taxon>
        <taxon>Liliopsida</taxon>
        <taxon>Asparagales</taxon>
        <taxon>Orchidaceae</taxon>
        <taxon>Orchidoideae</taxon>
        <taxon>Orchideae</taxon>
        <taxon>Orchidinae</taxon>
        <taxon>Platanthera</taxon>
    </lineage>
</organism>
<dbReference type="AlphaFoldDB" id="A0AAP0G3G3"/>
<proteinExistence type="predicted"/>
<dbReference type="InterPro" id="IPR012337">
    <property type="entry name" value="RNaseH-like_sf"/>
</dbReference>
<dbReference type="PANTHER" id="PTHR11697:SF230">
    <property type="entry name" value="ZINC FINGER, MYM DOMAIN CONTAINING 1"/>
    <property type="match status" value="1"/>
</dbReference>
<dbReference type="Pfam" id="PF05699">
    <property type="entry name" value="Dimer_Tnp_hAT"/>
    <property type="match status" value="1"/>
</dbReference>
<dbReference type="Proteomes" id="UP001418222">
    <property type="component" value="Unassembled WGS sequence"/>
</dbReference>